<accession>A0ABQ8EVA4</accession>
<evidence type="ECO:0000313" key="3">
    <source>
        <dbReference type="EMBL" id="KAH6587131.1"/>
    </source>
</evidence>
<feature type="compositionally biased region" description="Basic and acidic residues" evidence="2">
    <location>
        <begin position="797"/>
        <end position="807"/>
    </location>
</feature>
<dbReference type="InterPro" id="IPR001619">
    <property type="entry name" value="Sec1-like"/>
</dbReference>
<comment type="caution">
    <text evidence="3">The sequence shown here is derived from an EMBL/GenBank/DDBJ whole genome shotgun (WGS) entry which is preliminary data.</text>
</comment>
<dbReference type="InterPro" id="IPR027482">
    <property type="entry name" value="Sec1-like_dom2"/>
</dbReference>
<dbReference type="Gene3D" id="3.90.830.10">
    <property type="entry name" value="Syntaxin Binding Protein 1, Chain A, domain 2"/>
    <property type="match status" value="1"/>
</dbReference>
<evidence type="ECO:0000256" key="1">
    <source>
        <dbReference type="ARBA" id="ARBA00009884"/>
    </source>
</evidence>
<evidence type="ECO:0008006" key="5">
    <source>
        <dbReference type="Google" id="ProtNLM"/>
    </source>
</evidence>
<dbReference type="Gene3D" id="3.40.50.2060">
    <property type="match status" value="1"/>
</dbReference>
<dbReference type="EMBL" id="JAFCIX010000568">
    <property type="protein sequence ID" value="KAH6587131.1"/>
    <property type="molecule type" value="Genomic_DNA"/>
</dbReference>
<dbReference type="Gene3D" id="1.25.40.60">
    <property type="match status" value="1"/>
</dbReference>
<evidence type="ECO:0000313" key="4">
    <source>
        <dbReference type="Proteomes" id="UP001648503"/>
    </source>
</evidence>
<feature type="compositionally biased region" description="Basic and acidic residues" evidence="2">
    <location>
        <begin position="663"/>
        <end position="672"/>
    </location>
</feature>
<sequence length="963" mass="107152">MPSLRETLKARILNDMLRAVNPPSRWKVLVVDVYSLRLLNSCFKMADILSENISVVEGLMNKRQAHPDKEAIYFISSTQDSVKAIIEDYTKARPLYSAAHVFCTSALSDQLFDRIQRSPAINHLKTCKELNIDFFAPDSQSFLFDYPDSWYTLFNPHVPSLLRYELDIISKRIVSVLATLGEYPYIRYHTRPTMFSTSPQKSLSQDLALMVQEELDKLCTHDASFPPQSPYKRPVMIITDRSIDVLAPLLHEFSYQAMAGDLIGLETGKYKDRRDGKETIIDETDPIWSEVRTWHIAEVLDYLPELFKRFTSENKAAKWELEGNSGVESGDKIQGLKDAMGSLGVYQEMKAKYAVHTSMCEDVMSLYKDRMLEKVSEVEQNLAMTDPNDASKTRLLLSDVVRIIEDSSIAHLDKVRLIMLAIISQGGVQDSDRQRFLERGGLSVEESQALTNLSLLNVRLSPNLDKKKAESKNPYVYSEMIKRSQDKVYKFENSRYTPMIKHIAEDQCKNTVDQHVFPWVKDPPIGEYGDRPSTWADPSYESAAVTASRKKPSWATRKAIGASASTLPVAGAAKVEEDFRANGPRIIMFVIGGITYSEMRAVFEAKKDLRRDIIIGSTHVWQPDGFVEALKDLHRGQGVAAKFMNYHRPLPPPTRMATPPEEQSNHPRERGGPRAQHGDGGNDPYVDPRGDPRLGSRHPPRDGRLSDPRNDRGYDSRSNSRGPPRGNDPNSGPRPTQGFDPQMDLHNGRGGNPSRVRSPAPGSDPRMRGNSTGSINTRSQSDLAPPTTRKSPSWSRGENRGGHRDPMSEAPSHSSSGRGGSHRVPPQQRHGGGYDAGPADDRSGRRMGPNDAFGGSMSREQMEGSFSRMAVNGPSGPNFLPPRGDSGRGGMRSGRSDGSRGGSENNLHSSGYRGRYDDPPLDDRSHGSSRSGSARPPPPGSTGGSREEIGDKPKEKKGWFGFK</sequence>
<reference evidence="3 4" key="1">
    <citation type="submission" date="2021-02" db="EMBL/GenBank/DDBJ databases">
        <title>Variation within the Batrachochytrium salamandrivorans European outbreak.</title>
        <authorList>
            <person name="Kelly M."/>
            <person name="Pasmans F."/>
            <person name="Shea T.P."/>
            <person name="Munoz J.F."/>
            <person name="Carranza S."/>
            <person name="Cuomo C.A."/>
            <person name="Martel A."/>
        </authorList>
    </citation>
    <scope>NUCLEOTIDE SEQUENCE [LARGE SCALE GENOMIC DNA]</scope>
    <source>
        <strain evidence="3 4">AMFP18/2</strain>
    </source>
</reference>
<dbReference type="SUPFAM" id="SSF56815">
    <property type="entry name" value="Sec1/munc18-like (SM) proteins"/>
    <property type="match status" value="1"/>
</dbReference>
<comment type="similarity">
    <text evidence="1">Belongs to the STXBP/unc-18/SEC1 family.</text>
</comment>
<keyword evidence="4" id="KW-1185">Reference proteome</keyword>
<feature type="compositionally biased region" description="Basic and acidic residues" evidence="2">
    <location>
        <begin position="945"/>
        <end position="963"/>
    </location>
</feature>
<gene>
    <name evidence="3" type="ORF">BASA50_001410</name>
</gene>
<dbReference type="PANTHER" id="PTHR11679">
    <property type="entry name" value="VESICLE PROTEIN SORTING-ASSOCIATED"/>
    <property type="match status" value="1"/>
</dbReference>
<dbReference type="InterPro" id="IPR043127">
    <property type="entry name" value="Sec-1-like_dom3a"/>
</dbReference>
<protein>
    <recommendedName>
        <fullName evidence="5">Sec1-like protein</fullName>
    </recommendedName>
</protein>
<name>A0ABQ8EVA4_9FUNG</name>
<evidence type="ECO:0000256" key="2">
    <source>
        <dbReference type="SAM" id="MobiDB-lite"/>
    </source>
</evidence>
<feature type="compositionally biased region" description="Basic and acidic residues" evidence="2">
    <location>
        <begin position="686"/>
        <end position="715"/>
    </location>
</feature>
<dbReference type="Pfam" id="PF00995">
    <property type="entry name" value="Sec1"/>
    <property type="match status" value="1"/>
</dbReference>
<organism evidence="3 4">
    <name type="scientific">Batrachochytrium salamandrivorans</name>
    <dbReference type="NCBI Taxonomy" id="1357716"/>
    <lineage>
        <taxon>Eukaryota</taxon>
        <taxon>Fungi</taxon>
        <taxon>Fungi incertae sedis</taxon>
        <taxon>Chytridiomycota</taxon>
        <taxon>Chytridiomycota incertae sedis</taxon>
        <taxon>Chytridiomycetes</taxon>
        <taxon>Rhizophydiales</taxon>
        <taxon>Rhizophydiales incertae sedis</taxon>
        <taxon>Batrachochytrium</taxon>
    </lineage>
</organism>
<dbReference type="Proteomes" id="UP001648503">
    <property type="component" value="Unassembled WGS sequence"/>
</dbReference>
<dbReference type="InterPro" id="IPR036045">
    <property type="entry name" value="Sec1-like_sf"/>
</dbReference>
<feature type="compositionally biased region" description="Polar residues" evidence="2">
    <location>
        <begin position="769"/>
        <end position="796"/>
    </location>
</feature>
<proteinExistence type="inferred from homology"/>
<feature type="compositionally biased region" description="Basic and acidic residues" evidence="2">
    <location>
        <begin position="914"/>
        <end position="926"/>
    </location>
</feature>
<dbReference type="Gene3D" id="3.40.50.1910">
    <property type="match status" value="1"/>
</dbReference>
<dbReference type="InterPro" id="IPR043154">
    <property type="entry name" value="Sec-1-like_dom1"/>
</dbReference>
<feature type="region of interest" description="Disordered" evidence="2">
    <location>
        <begin position="645"/>
        <end position="963"/>
    </location>
</feature>